<proteinExistence type="predicted"/>
<dbReference type="Pfam" id="PF00034">
    <property type="entry name" value="Cytochrom_C"/>
    <property type="match status" value="1"/>
</dbReference>
<dbReference type="InterPro" id="IPR036909">
    <property type="entry name" value="Cyt_c-like_dom_sf"/>
</dbReference>
<evidence type="ECO:0000256" key="1">
    <source>
        <dbReference type="ARBA" id="ARBA00022617"/>
    </source>
</evidence>
<evidence type="ECO:0000256" key="2">
    <source>
        <dbReference type="ARBA" id="ARBA00022723"/>
    </source>
</evidence>
<evidence type="ECO:0000256" key="4">
    <source>
        <dbReference type="PROSITE-ProRule" id="PRU00433"/>
    </source>
</evidence>
<sequence length="113" mass="13372">MRFIWLFLPILLFSEVKEMESFITEYEYGEMLYNNPRGISCAQCHGPFGEGKKIVHYKENGETLTIMGADIRNKSLNEMLKSIGIYHEVMPRYYLTDDEVKSIYEFLKEKNKK</sequence>
<dbReference type="GO" id="GO:0020037">
    <property type="term" value="F:heme binding"/>
    <property type="evidence" value="ECO:0007669"/>
    <property type="project" value="InterPro"/>
</dbReference>
<dbReference type="SUPFAM" id="SSF46626">
    <property type="entry name" value="Cytochrome c"/>
    <property type="match status" value="1"/>
</dbReference>
<reference evidence="6" key="1">
    <citation type="submission" date="2020-01" db="EMBL/GenBank/DDBJ databases">
        <authorList>
            <person name="Meier V. D."/>
            <person name="Meier V D."/>
        </authorList>
    </citation>
    <scope>NUCLEOTIDE SEQUENCE</scope>
    <source>
        <strain evidence="6">HLG_WM_MAG_01</strain>
    </source>
</reference>
<evidence type="ECO:0000256" key="3">
    <source>
        <dbReference type="ARBA" id="ARBA00023004"/>
    </source>
</evidence>
<accession>A0A6S6UDD4</accession>
<evidence type="ECO:0000259" key="5">
    <source>
        <dbReference type="PROSITE" id="PS51007"/>
    </source>
</evidence>
<keyword evidence="3 4" id="KW-0408">Iron</keyword>
<dbReference type="GO" id="GO:0009055">
    <property type="term" value="F:electron transfer activity"/>
    <property type="evidence" value="ECO:0007669"/>
    <property type="project" value="InterPro"/>
</dbReference>
<dbReference type="AlphaFoldDB" id="A0A6S6UDD4"/>
<feature type="domain" description="Cytochrome c" evidence="5">
    <location>
        <begin position="24"/>
        <end position="111"/>
    </location>
</feature>
<keyword evidence="2 4" id="KW-0479">Metal-binding</keyword>
<dbReference type="InterPro" id="IPR009056">
    <property type="entry name" value="Cyt_c-like_dom"/>
</dbReference>
<dbReference type="EMBL" id="CACVAS010000170">
    <property type="protein sequence ID" value="CAA6828371.1"/>
    <property type="molecule type" value="Genomic_DNA"/>
</dbReference>
<gene>
    <name evidence="6" type="ORF">HELGO_WM1965</name>
</gene>
<organism evidence="6">
    <name type="scientific">uncultured Sulfurovum sp</name>
    <dbReference type="NCBI Taxonomy" id="269237"/>
    <lineage>
        <taxon>Bacteria</taxon>
        <taxon>Pseudomonadati</taxon>
        <taxon>Campylobacterota</taxon>
        <taxon>Epsilonproteobacteria</taxon>
        <taxon>Campylobacterales</taxon>
        <taxon>Sulfurovaceae</taxon>
        <taxon>Sulfurovum</taxon>
        <taxon>environmental samples</taxon>
    </lineage>
</organism>
<keyword evidence="1 4" id="KW-0349">Heme</keyword>
<dbReference type="Gene3D" id="1.10.760.10">
    <property type="entry name" value="Cytochrome c-like domain"/>
    <property type="match status" value="1"/>
</dbReference>
<protein>
    <submittedName>
        <fullName evidence="6">Cytochrome C oxidase subunit III</fullName>
    </submittedName>
</protein>
<evidence type="ECO:0000313" key="6">
    <source>
        <dbReference type="EMBL" id="CAA6828371.1"/>
    </source>
</evidence>
<dbReference type="GO" id="GO:0046872">
    <property type="term" value="F:metal ion binding"/>
    <property type="evidence" value="ECO:0007669"/>
    <property type="project" value="UniProtKB-KW"/>
</dbReference>
<name>A0A6S6UDD4_9BACT</name>
<dbReference type="PROSITE" id="PS51007">
    <property type="entry name" value="CYTC"/>
    <property type="match status" value="1"/>
</dbReference>